<dbReference type="Pfam" id="PF01512">
    <property type="entry name" value="Complex1_51K"/>
    <property type="match status" value="1"/>
</dbReference>
<dbReference type="Gene3D" id="3.30.70.20">
    <property type="match status" value="1"/>
</dbReference>
<organism evidence="11 12">
    <name type="scientific">Candidatus Thiopontia autotrophica</name>
    <dbReference type="NCBI Taxonomy" id="2841688"/>
    <lineage>
        <taxon>Bacteria</taxon>
        <taxon>Pseudomonadati</taxon>
        <taxon>Pseudomonadota</taxon>
        <taxon>Gammaproteobacteria</taxon>
        <taxon>Candidatus Thiopontia</taxon>
    </lineage>
</organism>
<proteinExistence type="inferred from homology"/>
<dbReference type="SUPFAM" id="SSF46548">
    <property type="entry name" value="alpha-helical ferredoxin"/>
    <property type="match status" value="1"/>
</dbReference>
<dbReference type="HAMAP" id="MF_00461">
    <property type="entry name" value="RsxC_RnfC"/>
    <property type="match status" value="1"/>
</dbReference>
<dbReference type="InterPro" id="IPR017900">
    <property type="entry name" value="4Fe4S_Fe_S_CS"/>
</dbReference>
<dbReference type="NCBIfam" id="NF003454">
    <property type="entry name" value="PRK05035.1"/>
    <property type="match status" value="1"/>
</dbReference>
<evidence type="ECO:0000256" key="2">
    <source>
        <dbReference type="ARBA" id="ARBA00022485"/>
    </source>
</evidence>
<keyword evidence="5 8" id="KW-0249">Electron transport</keyword>
<comment type="cofactor">
    <cofactor evidence="8">
        <name>[4Fe-4S] cluster</name>
        <dbReference type="ChEBI" id="CHEBI:49883"/>
    </cofactor>
    <text evidence="8">Binds 2 [4Fe-4S] clusters per subunit.</text>
</comment>
<dbReference type="PANTHER" id="PTHR43034">
    <property type="entry name" value="ION-TRANSLOCATING OXIDOREDUCTASE COMPLEX SUBUNIT C"/>
    <property type="match status" value="1"/>
</dbReference>
<keyword evidence="2 8" id="KW-0004">4Fe-4S</keyword>
<keyword evidence="8" id="KW-0997">Cell inner membrane</keyword>
<feature type="region of interest" description="Disordered" evidence="9">
    <location>
        <begin position="445"/>
        <end position="538"/>
    </location>
</feature>
<name>A0A8J6P5X9_9GAMM</name>
<dbReference type="GO" id="GO:0009055">
    <property type="term" value="F:electron transfer activity"/>
    <property type="evidence" value="ECO:0007669"/>
    <property type="project" value="InterPro"/>
</dbReference>
<comment type="caution">
    <text evidence="11">The sequence shown here is derived from an EMBL/GenBank/DDBJ whole genome shotgun (WGS) entry which is preliminary data.</text>
</comment>
<sequence>MITPLYKYHGGIHPAEEKSLTRSEPVLPVPDPAEVVISLNQGIGAVNRPLVAVGDHIKKGQRISECFHPLSAPVHAPCKGIVTAIEMRPFTHPSGMDNLAIVIKSEPDNDTDSVAAEPIDLQQILNDLPAEDIVTRIRMAGVIGLGGAGFPTSTKIRTGTQARIKTLIINGMECEPYITCDDRLMQESADEIIRGIEVIDHLLKPEEIMVGIEDNKPEAIMEMQKAAATSSSSIDIVTIPTLYPSGGEKQLIKILTGQEVPSSGYAHDISVLSQNVATAQAIYHAILEKPLTHRLVTVTGDGVTRPGNYRVAIGTPIKTLLDNCLISDEPVEITVGGPMMGFKLQSPESSIIKTVNCLIVQKISSLPPRPEIRNCIRCGACSDSCPASLLPQQLYWASQSRDFEKTGELHIFDCIECGCCDYVCPSNIPLVDYYRHAKGVLRSQQREKAKSEEARKRHEFRDDRLLREKEEKAKKLAKKRAALKAKKSRGSEQESDDNSKKEAIRAAIERTKAKKLANSNSENSQPTDKKDGADNGQS</sequence>
<feature type="compositionally biased region" description="Basic and acidic residues" evidence="9">
    <location>
        <begin position="527"/>
        <end position="538"/>
    </location>
</feature>
<evidence type="ECO:0000313" key="12">
    <source>
        <dbReference type="Proteomes" id="UP000654401"/>
    </source>
</evidence>
<evidence type="ECO:0000313" key="11">
    <source>
        <dbReference type="EMBL" id="MBC8518878.1"/>
    </source>
</evidence>
<dbReference type="PROSITE" id="PS00198">
    <property type="entry name" value="4FE4S_FER_1"/>
    <property type="match status" value="1"/>
</dbReference>
<evidence type="ECO:0000256" key="1">
    <source>
        <dbReference type="ARBA" id="ARBA00022448"/>
    </source>
</evidence>
<dbReference type="InterPro" id="IPR011538">
    <property type="entry name" value="Nuo51_FMN-bd"/>
</dbReference>
<gene>
    <name evidence="11" type="primary">rsxC</name>
    <name evidence="8" type="synonym">rnfC</name>
    <name evidence="11" type="ORF">H8D24_00530</name>
</gene>
<keyword evidence="8" id="KW-1003">Cell membrane</keyword>
<comment type="subunit">
    <text evidence="8">The complex is composed of six subunits: RnfA, RnfB, RnfC, RnfD, RnfE and RnfG.</text>
</comment>
<feature type="binding site" evidence="8">
    <location>
        <position position="420"/>
    </location>
    <ligand>
        <name>[4Fe-4S] cluster</name>
        <dbReference type="ChEBI" id="CHEBI:49883"/>
        <label>2</label>
    </ligand>
</feature>
<dbReference type="Pfam" id="PF10531">
    <property type="entry name" value="SLBB"/>
    <property type="match status" value="1"/>
</dbReference>
<evidence type="ECO:0000256" key="7">
    <source>
        <dbReference type="ARBA" id="ARBA00023014"/>
    </source>
</evidence>
<dbReference type="InterPro" id="IPR026902">
    <property type="entry name" value="RnfC_N"/>
</dbReference>
<dbReference type="GO" id="GO:0046872">
    <property type="term" value="F:metal ion binding"/>
    <property type="evidence" value="ECO:0007669"/>
    <property type="project" value="UniProtKB-KW"/>
</dbReference>
<dbReference type="InterPro" id="IPR017896">
    <property type="entry name" value="4Fe4S_Fe-S-bd"/>
</dbReference>
<feature type="binding site" evidence="8">
    <location>
        <position position="424"/>
    </location>
    <ligand>
        <name>[4Fe-4S] cluster</name>
        <dbReference type="ChEBI" id="CHEBI:49883"/>
        <label>1</label>
    </ligand>
</feature>
<dbReference type="InterPro" id="IPR037225">
    <property type="entry name" value="Nuo51_FMN-bd_sf"/>
</dbReference>
<feature type="binding site" evidence="8">
    <location>
        <position position="385"/>
    </location>
    <ligand>
        <name>[4Fe-4S] cluster</name>
        <dbReference type="ChEBI" id="CHEBI:49883"/>
        <label>2</label>
    </ligand>
</feature>
<accession>A0A8J6P5X9</accession>
<dbReference type="SUPFAM" id="SSF142019">
    <property type="entry name" value="Nqo1 FMN-binding domain-like"/>
    <property type="match status" value="1"/>
</dbReference>
<feature type="domain" description="4Fe-4S ferredoxin-type" evidence="10">
    <location>
        <begin position="366"/>
        <end position="395"/>
    </location>
</feature>
<dbReference type="GO" id="GO:0022900">
    <property type="term" value="P:electron transport chain"/>
    <property type="evidence" value="ECO:0007669"/>
    <property type="project" value="UniProtKB-UniRule"/>
</dbReference>
<feature type="compositionally biased region" description="Basic and acidic residues" evidence="9">
    <location>
        <begin position="489"/>
        <end position="511"/>
    </location>
</feature>
<evidence type="ECO:0000256" key="3">
    <source>
        <dbReference type="ARBA" id="ARBA00022723"/>
    </source>
</evidence>
<dbReference type="Gene3D" id="2.40.50.100">
    <property type="match status" value="1"/>
</dbReference>
<reference evidence="11 12" key="1">
    <citation type="submission" date="2020-08" db="EMBL/GenBank/DDBJ databases">
        <title>Bridging the membrane lipid divide: bacteria of the FCB group superphylum have the potential to synthesize archaeal ether lipids.</title>
        <authorList>
            <person name="Villanueva L."/>
            <person name="Von Meijenfeldt F.A.B."/>
            <person name="Westbye A.B."/>
            <person name="Yadav S."/>
            <person name="Hopmans E.C."/>
            <person name="Dutilh B.E."/>
            <person name="Sinninghe Damste J.S."/>
        </authorList>
    </citation>
    <scope>NUCLEOTIDE SEQUENCE [LARGE SCALE GENOMIC DNA]</scope>
    <source>
        <strain evidence="11">NIOZ-UU100</strain>
    </source>
</reference>
<protein>
    <recommendedName>
        <fullName evidence="8">Ion-translocating oxidoreductase complex subunit C</fullName>
        <ecNumber evidence="8">7.-.-.-</ecNumber>
    </recommendedName>
    <alternativeName>
        <fullName evidence="8">Rnf electron transport complex subunit C</fullName>
    </alternativeName>
</protein>
<evidence type="ECO:0000256" key="5">
    <source>
        <dbReference type="ARBA" id="ARBA00022982"/>
    </source>
</evidence>
<evidence type="ECO:0000256" key="9">
    <source>
        <dbReference type="SAM" id="MobiDB-lite"/>
    </source>
</evidence>
<evidence type="ECO:0000256" key="8">
    <source>
        <dbReference type="HAMAP-Rule" id="MF_00461"/>
    </source>
</evidence>
<feature type="binding site" evidence="8">
    <location>
        <position position="378"/>
    </location>
    <ligand>
        <name>[4Fe-4S] cluster</name>
        <dbReference type="ChEBI" id="CHEBI:49883"/>
        <label>1</label>
    </ligand>
</feature>
<dbReference type="InterPro" id="IPR010208">
    <property type="entry name" value="Ion_transpt_RnfC/RsxC"/>
</dbReference>
<feature type="compositionally biased region" description="Basic and acidic residues" evidence="9">
    <location>
        <begin position="445"/>
        <end position="474"/>
    </location>
</feature>
<dbReference type="EMBL" id="JACNFK010000010">
    <property type="protein sequence ID" value="MBC8518878.1"/>
    <property type="molecule type" value="Genomic_DNA"/>
</dbReference>
<comment type="subcellular location">
    <subcellularLocation>
        <location evidence="8">Cell inner membrane</location>
        <topology evidence="8">Peripheral membrane protein</topology>
    </subcellularLocation>
</comment>
<dbReference type="AlphaFoldDB" id="A0A8J6P5X9"/>
<keyword evidence="1 8" id="KW-0813">Transport</keyword>
<evidence type="ECO:0000256" key="4">
    <source>
        <dbReference type="ARBA" id="ARBA00022737"/>
    </source>
</evidence>
<evidence type="ECO:0000256" key="6">
    <source>
        <dbReference type="ARBA" id="ARBA00023004"/>
    </source>
</evidence>
<evidence type="ECO:0000259" key="10">
    <source>
        <dbReference type="PROSITE" id="PS51379"/>
    </source>
</evidence>
<comment type="similarity">
    <text evidence="8">Belongs to the 4Fe4S bacterial-type ferredoxin family. RnfC subfamily.</text>
</comment>
<dbReference type="EC" id="7.-.-.-" evidence="8"/>
<feature type="compositionally biased region" description="Polar residues" evidence="9">
    <location>
        <begin position="517"/>
        <end position="526"/>
    </location>
</feature>
<dbReference type="Proteomes" id="UP000654401">
    <property type="component" value="Unassembled WGS sequence"/>
</dbReference>
<feature type="binding site" evidence="8">
    <location>
        <position position="417"/>
    </location>
    <ligand>
        <name>[4Fe-4S] cluster</name>
        <dbReference type="ChEBI" id="CHEBI:49883"/>
        <label>2</label>
    </ligand>
</feature>
<feature type="binding site" evidence="8">
    <location>
        <position position="381"/>
    </location>
    <ligand>
        <name>[4Fe-4S] cluster</name>
        <dbReference type="ChEBI" id="CHEBI:49883"/>
        <label>1</label>
    </ligand>
</feature>
<keyword evidence="8" id="KW-1278">Translocase</keyword>
<feature type="compositionally biased region" description="Basic residues" evidence="9">
    <location>
        <begin position="475"/>
        <end position="488"/>
    </location>
</feature>
<keyword evidence="7 8" id="KW-0411">Iron-sulfur</keyword>
<dbReference type="Gene3D" id="3.40.50.11540">
    <property type="entry name" value="NADH-ubiquinone oxidoreductase 51kDa subunit"/>
    <property type="match status" value="1"/>
</dbReference>
<feature type="binding site" evidence="8">
    <location>
        <position position="375"/>
    </location>
    <ligand>
        <name>[4Fe-4S] cluster</name>
        <dbReference type="ChEBI" id="CHEBI:49883"/>
        <label>1</label>
    </ligand>
</feature>
<dbReference type="PROSITE" id="PS51379">
    <property type="entry name" value="4FE4S_FER_2"/>
    <property type="match status" value="2"/>
</dbReference>
<dbReference type="Pfam" id="PF12838">
    <property type="entry name" value="Fer4_7"/>
    <property type="match status" value="1"/>
</dbReference>
<comment type="function">
    <text evidence="8">Part of a membrane-bound complex that couples electron transfer with translocation of ions across the membrane.</text>
</comment>
<dbReference type="SUPFAM" id="SSF142984">
    <property type="entry name" value="Nqo1 middle domain-like"/>
    <property type="match status" value="1"/>
</dbReference>
<feature type="domain" description="4Fe-4S ferredoxin-type" evidence="10">
    <location>
        <begin position="405"/>
        <end position="434"/>
    </location>
</feature>
<keyword evidence="6 8" id="KW-0408">Iron</keyword>
<keyword evidence="8" id="KW-0472">Membrane</keyword>
<dbReference type="Pfam" id="PF13375">
    <property type="entry name" value="RnfC_N"/>
    <property type="match status" value="1"/>
</dbReference>
<feature type="binding site" evidence="8">
    <location>
        <position position="414"/>
    </location>
    <ligand>
        <name>[4Fe-4S] cluster</name>
        <dbReference type="ChEBI" id="CHEBI:49883"/>
        <label>2</label>
    </ligand>
</feature>
<keyword evidence="4 8" id="KW-0677">Repeat</keyword>
<dbReference type="NCBIfam" id="TIGR01945">
    <property type="entry name" value="rnfC"/>
    <property type="match status" value="1"/>
</dbReference>
<dbReference type="PANTHER" id="PTHR43034:SF2">
    <property type="entry name" value="ION-TRANSLOCATING OXIDOREDUCTASE COMPLEX SUBUNIT C"/>
    <property type="match status" value="1"/>
</dbReference>
<dbReference type="GO" id="GO:0051539">
    <property type="term" value="F:4 iron, 4 sulfur cluster binding"/>
    <property type="evidence" value="ECO:0007669"/>
    <property type="project" value="UniProtKB-KW"/>
</dbReference>
<dbReference type="GO" id="GO:0005886">
    <property type="term" value="C:plasma membrane"/>
    <property type="evidence" value="ECO:0007669"/>
    <property type="project" value="UniProtKB-SubCell"/>
</dbReference>
<keyword evidence="3 8" id="KW-0479">Metal-binding</keyword>
<dbReference type="InterPro" id="IPR019554">
    <property type="entry name" value="Soluble_ligand-bd"/>
</dbReference>